<dbReference type="EMBL" id="WNHU01000055">
    <property type="protein sequence ID" value="MTV43798.1"/>
    <property type="molecule type" value="Genomic_DNA"/>
</dbReference>
<dbReference type="Pfam" id="PF01710">
    <property type="entry name" value="HTH_Tnp_IS630"/>
    <property type="match status" value="1"/>
</dbReference>
<dbReference type="RefSeq" id="WP_001811209.1">
    <property type="nucleotide sequence ID" value="NZ_NAOL01000046.1"/>
</dbReference>
<dbReference type="Proteomes" id="UP000467349">
    <property type="component" value="Unassembled WGS sequence"/>
</dbReference>
<gene>
    <name evidence="2" type="ORF">GM545_09295</name>
</gene>
<feature type="domain" description="Transposase Synechocystis PCC 6803" evidence="1">
    <location>
        <begin position="1"/>
        <end position="42"/>
    </location>
</feature>
<dbReference type="OMA" id="DTXRGKS"/>
<comment type="caution">
    <text evidence="2">The sequence shown here is derived from an EMBL/GenBank/DDBJ whole genome shotgun (WGS) entry which is preliminary data.</text>
</comment>
<evidence type="ECO:0000313" key="3">
    <source>
        <dbReference type="Proteomes" id="UP000467349"/>
    </source>
</evidence>
<evidence type="ECO:0000259" key="1">
    <source>
        <dbReference type="Pfam" id="PF01710"/>
    </source>
</evidence>
<name>A0A5R9AVQ2_STREE</name>
<reference evidence="2 3" key="1">
    <citation type="submission" date="2019-11" db="EMBL/GenBank/DDBJ databases">
        <title>Growth characteristics of pneumococcus vary with the chemical composition of the capsule and with environmental conditions.</title>
        <authorList>
            <person name="Tothpal A."/>
            <person name="Desobry K."/>
            <person name="Joshi S."/>
            <person name="Wyllie A.L."/>
            <person name="Weinberger D.M."/>
        </authorList>
    </citation>
    <scope>NUCLEOTIDE SEQUENCE [LARGE SCALE GENOMIC DNA]</scope>
    <source>
        <strain evidence="3">pnumococcus09N</strain>
    </source>
</reference>
<sequence length="47" mass="5466">MAYSTDFKQRALDYIKEGHSHVEAAKFFGVGVRTLFTWEKKDVNKDT</sequence>
<dbReference type="InterPro" id="IPR009057">
    <property type="entry name" value="Homeodomain-like_sf"/>
</dbReference>
<dbReference type="AlphaFoldDB" id="A0A5R9AVQ2"/>
<dbReference type="SUPFAM" id="SSF46689">
    <property type="entry name" value="Homeodomain-like"/>
    <property type="match status" value="1"/>
</dbReference>
<organism evidence="2 3">
    <name type="scientific">Streptococcus pneumoniae</name>
    <dbReference type="NCBI Taxonomy" id="1313"/>
    <lineage>
        <taxon>Bacteria</taxon>
        <taxon>Bacillati</taxon>
        <taxon>Bacillota</taxon>
        <taxon>Bacilli</taxon>
        <taxon>Lactobacillales</taxon>
        <taxon>Streptococcaceae</taxon>
        <taxon>Streptococcus</taxon>
    </lineage>
</organism>
<proteinExistence type="predicted"/>
<evidence type="ECO:0000313" key="2">
    <source>
        <dbReference type="EMBL" id="MTV43798.1"/>
    </source>
</evidence>
<accession>A0A5R9AVQ2</accession>
<protein>
    <submittedName>
        <fullName evidence="2">TnpB</fullName>
    </submittedName>
</protein>
<dbReference type="InterPro" id="IPR002622">
    <property type="entry name" value="Transposase_14"/>
</dbReference>
<dbReference type="OrthoDB" id="2226241at2"/>